<feature type="domain" description="SprT-like" evidence="1">
    <location>
        <begin position="30"/>
        <end position="107"/>
    </location>
</feature>
<sequence>MVIDLKKKLDADFNYEPFNLNDIRNRVNLDDCYTYYNHIYFNDTLTPCDFIELRWNHLLGDSAGMFIKSYNSIVIELNPIYLNLYPEEFSSIFVHEMIHLISIKHDQKFLDEIARIRKLGLDITVCCKHNIKIMNKSVIF</sequence>
<dbReference type="RefSeq" id="WP_172688051.1">
    <property type="nucleotide sequence ID" value="NZ_JACBBU010000011.1"/>
</dbReference>
<protein>
    <submittedName>
        <fullName evidence="2">Zinc metallopeptidase SprT family protein</fullName>
    </submittedName>
</protein>
<geneLocation type="plasmid" evidence="2">
    <name>pINGR16-02E1</name>
</geneLocation>
<name>A0A126JI78_CLOBO</name>
<dbReference type="EMBL" id="KT897276">
    <property type="protein sequence ID" value="ALT05451.1"/>
    <property type="molecule type" value="Genomic_DNA"/>
</dbReference>
<dbReference type="InterPro" id="IPR006640">
    <property type="entry name" value="SprT-like_domain"/>
</dbReference>
<evidence type="ECO:0000313" key="3">
    <source>
        <dbReference type="EMBL" id="ALT05549.1"/>
    </source>
</evidence>
<keyword evidence="2" id="KW-0614">Plasmid</keyword>
<evidence type="ECO:0000259" key="1">
    <source>
        <dbReference type="Pfam" id="PF10263"/>
    </source>
</evidence>
<proteinExistence type="predicted"/>
<dbReference type="AlphaFoldDB" id="A0A126JI78"/>
<reference evidence="2" key="1">
    <citation type="journal article" date="2016" name="Genome Biol. Evol.">
        <title>Evolution of chromosomal Clostridium botulinum type E neurotoxin gene clusters: evidence provided by their rare plasmid borne counterparts.</title>
        <authorList>
            <person name="Carter A.T."/>
            <person name="Austin J.W."/>
            <person name="Weedmark K.A."/>
            <person name="Peck M.W."/>
        </authorList>
    </citation>
    <scope>NUCLEOTIDE SEQUENCE</scope>
    <source>
        <strain evidence="2">INGR16-02E1</strain>
        <strain evidence="3">ST0210E1</strain>
        <plasmid evidence="2">pINGR16-02E1</plasmid>
        <plasmid evidence="3">pST0210E1</plasmid>
    </source>
</reference>
<dbReference type="Pfam" id="PF10263">
    <property type="entry name" value="SprT-like"/>
    <property type="match status" value="1"/>
</dbReference>
<dbReference type="EMBL" id="KT897277">
    <property type="protein sequence ID" value="ALT05549.1"/>
    <property type="molecule type" value="Genomic_DNA"/>
</dbReference>
<accession>A0A126JI78</accession>
<evidence type="ECO:0000313" key="2">
    <source>
        <dbReference type="EMBL" id="ALT05451.1"/>
    </source>
</evidence>
<geneLocation type="plasmid" evidence="3">
    <name>pST0210E1</name>
</geneLocation>
<organism evidence="2">
    <name type="scientific">Clostridium botulinum</name>
    <dbReference type="NCBI Taxonomy" id="1491"/>
    <lineage>
        <taxon>Bacteria</taxon>
        <taxon>Bacillati</taxon>
        <taxon>Bacillota</taxon>
        <taxon>Clostridia</taxon>
        <taxon>Eubacteriales</taxon>
        <taxon>Clostridiaceae</taxon>
        <taxon>Clostridium</taxon>
    </lineage>
</organism>
<dbReference type="GO" id="GO:0006950">
    <property type="term" value="P:response to stress"/>
    <property type="evidence" value="ECO:0007669"/>
    <property type="project" value="UniProtKB-ARBA"/>
</dbReference>